<evidence type="ECO:0000313" key="4">
    <source>
        <dbReference type="EMBL" id="CAF1573035.1"/>
    </source>
</evidence>
<dbReference type="PANTHER" id="PTHR10680:SF28">
    <property type="entry name" value="SMP-30_GLUCONOLACTONASE_LRE-LIKE REGION DOMAIN-CONTAINING PROTEIN"/>
    <property type="match status" value="1"/>
</dbReference>
<reference evidence="4" key="1">
    <citation type="submission" date="2021-02" db="EMBL/GenBank/DDBJ databases">
        <authorList>
            <person name="Nowell W R."/>
        </authorList>
    </citation>
    <scope>NUCLEOTIDE SEQUENCE</scope>
</reference>
<proteinExistence type="predicted"/>
<gene>
    <name evidence="4" type="ORF">BJG266_LOCUS47931</name>
    <name evidence="5" type="ORF">QVE165_LOCUS64983</name>
</gene>
<keyword evidence="2" id="KW-0677">Repeat</keyword>
<evidence type="ECO:0000256" key="2">
    <source>
        <dbReference type="ARBA" id="ARBA00022737"/>
    </source>
</evidence>
<dbReference type="EMBL" id="CAJNOM010006389">
    <property type="protein sequence ID" value="CAF1669881.1"/>
    <property type="molecule type" value="Genomic_DNA"/>
</dbReference>
<dbReference type="Pfam" id="PF01436">
    <property type="entry name" value="NHL"/>
    <property type="match status" value="1"/>
</dbReference>
<keyword evidence="1" id="KW-0732">Signal</keyword>
<protein>
    <submittedName>
        <fullName evidence="4">Uncharacterized protein</fullName>
    </submittedName>
</protein>
<evidence type="ECO:0000313" key="5">
    <source>
        <dbReference type="EMBL" id="CAF1669881.1"/>
    </source>
</evidence>
<evidence type="ECO:0000256" key="1">
    <source>
        <dbReference type="ARBA" id="ARBA00022729"/>
    </source>
</evidence>
<name>A0A815YN07_9BILA</name>
<sequence length="211" mass="24300">MNLNRGQIIADGNRSRNNQLNCPTDIIFDKENNSFIISDWRYKRVIRYFDQNQQITISNVDCHGLSIDENGLIYVSDCNKHGARRWKQGDKKGELVTGGNGQKNHFNQLNSPNYICIHEDDSLYISDWYNHCCEGDAEGEVIVGGNGKGNQLNSLIGLSFDNENIYVVDNGNHRIQKIRTNFNFKMVLIYLDKISIFIFENKLKILVYQKS</sequence>
<keyword evidence="6" id="KW-1185">Reference proteome</keyword>
<evidence type="ECO:0000313" key="7">
    <source>
        <dbReference type="Proteomes" id="UP000663877"/>
    </source>
</evidence>
<keyword evidence="3" id="KW-0325">Glycoprotein</keyword>
<dbReference type="PANTHER" id="PTHR10680">
    <property type="entry name" value="PEPTIDYL-GLYCINE ALPHA-AMIDATING MONOOXYGENASE"/>
    <property type="match status" value="1"/>
</dbReference>
<dbReference type="InterPro" id="IPR011042">
    <property type="entry name" value="6-blade_b-propeller_TolB-like"/>
</dbReference>
<dbReference type="OrthoDB" id="342730at2759"/>
<evidence type="ECO:0000256" key="3">
    <source>
        <dbReference type="ARBA" id="ARBA00023180"/>
    </source>
</evidence>
<dbReference type="GO" id="GO:0005576">
    <property type="term" value="C:extracellular region"/>
    <property type="evidence" value="ECO:0007669"/>
    <property type="project" value="TreeGrafter"/>
</dbReference>
<accession>A0A815YN07</accession>
<dbReference type="Proteomes" id="UP000663832">
    <property type="component" value="Unassembled WGS sequence"/>
</dbReference>
<dbReference type="Proteomes" id="UP000663877">
    <property type="component" value="Unassembled WGS sequence"/>
</dbReference>
<organism evidence="4 7">
    <name type="scientific">Adineta steineri</name>
    <dbReference type="NCBI Taxonomy" id="433720"/>
    <lineage>
        <taxon>Eukaryota</taxon>
        <taxon>Metazoa</taxon>
        <taxon>Spiralia</taxon>
        <taxon>Gnathifera</taxon>
        <taxon>Rotifera</taxon>
        <taxon>Eurotatoria</taxon>
        <taxon>Bdelloidea</taxon>
        <taxon>Adinetida</taxon>
        <taxon>Adinetidae</taxon>
        <taxon>Adineta</taxon>
    </lineage>
</organism>
<dbReference type="AlphaFoldDB" id="A0A815YN07"/>
<dbReference type="InterPro" id="IPR001258">
    <property type="entry name" value="NHL_repeat"/>
</dbReference>
<comment type="caution">
    <text evidence="4">The sequence shown here is derived from an EMBL/GenBank/DDBJ whole genome shotgun (WGS) entry which is preliminary data.</text>
</comment>
<dbReference type="SUPFAM" id="SSF63825">
    <property type="entry name" value="YWTD domain"/>
    <property type="match status" value="1"/>
</dbReference>
<dbReference type="EMBL" id="CAJNOI010005974">
    <property type="protein sequence ID" value="CAF1573035.1"/>
    <property type="molecule type" value="Genomic_DNA"/>
</dbReference>
<evidence type="ECO:0000313" key="6">
    <source>
        <dbReference type="Proteomes" id="UP000663832"/>
    </source>
</evidence>
<dbReference type="Gene3D" id="2.120.10.30">
    <property type="entry name" value="TolB, C-terminal domain"/>
    <property type="match status" value="1"/>
</dbReference>